<dbReference type="GO" id="GO:0005743">
    <property type="term" value="C:mitochondrial inner membrane"/>
    <property type="evidence" value="ECO:0007669"/>
    <property type="project" value="UniProtKB-ARBA"/>
</dbReference>
<dbReference type="SUPFAM" id="SSF52313">
    <property type="entry name" value="Ribosomal protein S2"/>
    <property type="match status" value="1"/>
</dbReference>
<gene>
    <name evidence="9" type="ORF">HCN44_005395</name>
</gene>
<comment type="subcellular location">
    <subcellularLocation>
        <location evidence="1">Mitochondrion</location>
    </subcellularLocation>
</comment>
<organism evidence="9 10">
    <name type="scientific">Aphidius gifuensis</name>
    <name type="common">Parasitoid wasp</name>
    <dbReference type="NCBI Taxonomy" id="684658"/>
    <lineage>
        <taxon>Eukaryota</taxon>
        <taxon>Metazoa</taxon>
        <taxon>Ecdysozoa</taxon>
        <taxon>Arthropoda</taxon>
        <taxon>Hexapoda</taxon>
        <taxon>Insecta</taxon>
        <taxon>Pterygota</taxon>
        <taxon>Neoptera</taxon>
        <taxon>Endopterygota</taxon>
        <taxon>Hymenoptera</taxon>
        <taxon>Apocrita</taxon>
        <taxon>Ichneumonoidea</taxon>
        <taxon>Braconidae</taxon>
        <taxon>Aphidiinae</taxon>
        <taxon>Aphidius</taxon>
    </lineage>
</organism>
<dbReference type="Pfam" id="PF00318">
    <property type="entry name" value="Ribosomal_S2"/>
    <property type="match status" value="1"/>
</dbReference>
<dbReference type="InterPro" id="IPR001865">
    <property type="entry name" value="Ribosomal_uS2"/>
</dbReference>
<dbReference type="PANTHER" id="PTHR12534">
    <property type="entry name" value="30S RIBOSOMAL PROTEIN S2 PROKARYOTIC AND ORGANELLAR"/>
    <property type="match status" value="1"/>
</dbReference>
<evidence type="ECO:0000256" key="3">
    <source>
        <dbReference type="ARBA" id="ARBA00022980"/>
    </source>
</evidence>
<dbReference type="EMBL" id="JACMRX010000001">
    <property type="protein sequence ID" value="KAF7997118.1"/>
    <property type="molecule type" value="Genomic_DNA"/>
</dbReference>
<sequence length="258" mass="29116">MAGSVCKISTKLLGHVKRAPGLTHHLQIMRLSAQAEPSIKKHEELQQPMIDPLKHPDFFGVHEFFTVKDLFDARVHFGHKIGSLDDRMKPFIFGSRLGHLIFDLDKTAEYLRDALNFTAHIAFRGGIILFLCHHPQVTHLVEKTAVECGEYAHTRFWKDGTFTNSTRKFRAVTRLPELCIFLNTSNDVLKESFAVRDAAKMCIPSVGIVDTNSNPNLITYPVPGNDDSPASIQLYCKLFKEAILRGKSARSKLEHHAE</sequence>
<comment type="caution">
    <text evidence="9">The sequence shown here is derived from an EMBL/GenBank/DDBJ whole genome shotgun (WGS) entry which is preliminary data.</text>
</comment>
<keyword evidence="4" id="KW-0496">Mitochondrion</keyword>
<keyword evidence="3" id="KW-0689">Ribosomal protein</keyword>
<dbReference type="GO" id="GO:0005763">
    <property type="term" value="C:mitochondrial small ribosomal subunit"/>
    <property type="evidence" value="ECO:0007669"/>
    <property type="project" value="UniProtKB-ARBA"/>
</dbReference>
<keyword evidence="10" id="KW-1185">Reference proteome</keyword>
<evidence type="ECO:0000256" key="4">
    <source>
        <dbReference type="ARBA" id="ARBA00023128"/>
    </source>
</evidence>
<evidence type="ECO:0000256" key="2">
    <source>
        <dbReference type="ARBA" id="ARBA00006242"/>
    </source>
</evidence>
<protein>
    <recommendedName>
        <fullName evidence="7">Small ribosomal subunit protein uS2m</fullName>
    </recommendedName>
    <alternativeName>
        <fullName evidence="8">28S ribosomal protein S2, mitochondrial</fullName>
    </alternativeName>
</protein>
<keyword evidence="5" id="KW-0687">Ribonucleoprotein</keyword>
<dbReference type="HAMAP" id="MF_00291_B">
    <property type="entry name" value="Ribosomal_uS2_B"/>
    <property type="match status" value="1"/>
</dbReference>
<dbReference type="AlphaFoldDB" id="A0A834Y4M5"/>
<dbReference type="GO" id="GO:0003735">
    <property type="term" value="F:structural constituent of ribosome"/>
    <property type="evidence" value="ECO:0007669"/>
    <property type="project" value="InterPro"/>
</dbReference>
<evidence type="ECO:0000256" key="5">
    <source>
        <dbReference type="ARBA" id="ARBA00023274"/>
    </source>
</evidence>
<dbReference type="CDD" id="cd01425">
    <property type="entry name" value="RPS2"/>
    <property type="match status" value="1"/>
</dbReference>
<comment type="similarity">
    <text evidence="2">Belongs to the universal ribosomal protein uS2 family.</text>
</comment>
<dbReference type="FunFam" id="3.40.50.10490:FF:000026">
    <property type="entry name" value="28S ribosomal protein S2, mitochondrial"/>
    <property type="match status" value="1"/>
</dbReference>
<evidence type="ECO:0000256" key="8">
    <source>
        <dbReference type="ARBA" id="ARBA00083109"/>
    </source>
</evidence>
<proteinExistence type="inferred from homology"/>
<dbReference type="Gene3D" id="3.40.50.10490">
    <property type="entry name" value="Glucose-6-phosphate isomerase like protein, domain 1"/>
    <property type="match status" value="1"/>
</dbReference>
<evidence type="ECO:0000256" key="6">
    <source>
        <dbReference type="ARBA" id="ARBA00059792"/>
    </source>
</evidence>
<evidence type="ECO:0000313" key="9">
    <source>
        <dbReference type="EMBL" id="KAF7997118.1"/>
    </source>
</evidence>
<evidence type="ECO:0000256" key="1">
    <source>
        <dbReference type="ARBA" id="ARBA00004173"/>
    </source>
</evidence>
<evidence type="ECO:0000256" key="7">
    <source>
        <dbReference type="ARBA" id="ARBA00071390"/>
    </source>
</evidence>
<comment type="function">
    <text evidence="6">Required for mitoribosome formation and stability, and mitochondrial translation.</text>
</comment>
<dbReference type="InterPro" id="IPR005706">
    <property type="entry name" value="Ribosomal_uS2_bac/mit/plastid"/>
</dbReference>
<dbReference type="InterPro" id="IPR018130">
    <property type="entry name" value="Ribosomal_uS2_CS"/>
</dbReference>
<evidence type="ECO:0000313" key="10">
    <source>
        <dbReference type="Proteomes" id="UP000639338"/>
    </source>
</evidence>
<dbReference type="Proteomes" id="UP000639338">
    <property type="component" value="Unassembled WGS sequence"/>
</dbReference>
<reference evidence="9 10" key="1">
    <citation type="submission" date="2020-08" db="EMBL/GenBank/DDBJ databases">
        <title>Aphidius gifuensis genome sequencing and assembly.</title>
        <authorList>
            <person name="Du Z."/>
        </authorList>
    </citation>
    <scope>NUCLEOTIDE SEQUENCE [LARGE SCALE GENOMIC DNA]</scope>
    <source>
        <strain evidence="9">YNYX2018</strain>
        <tissue evidence="9">Adults</tissue>
    </source>
</reference>
<dbReference type="PRINTS" id="PR00395">
    <property type="entry name" value="RIBOSOMALS2"/>
</dbReference>
<accession>A0A834Y4M5</accession>
<dbReference type="PROSITE" id="PS00962">
    <property type="entry name" value="RIBOSOMAL_S2_1"/>
    <property type="match status" value="1"/>
</dbReference>
<dbReference type="InterPro" id="IPR023591">
    <property type="entry name" value="Ribosomal_uS2_flav_dom_sf"/>
</dbReference>
<dbReference type="GO" id="GO:0006412">
    <property type="term" value="P:translation"/>
    <property type="evidence" value="ECO:0007669"/>
    <property type="project" value="InterPro"/>
</dbReference>
<dbReference type="PANTHER" id="PTHR12534:SF0">
    <property type="entry name" value="SMALL RIBOSOMAL SUBUNIT PROTEIN US2M"/>
    <property type="match status" value="1"/>
</dbReference>
<name>A0A834Y4M5_APHGI</name>
<dbReference type="OrthoDB" id="2320368at2759"/>